<dbReference type="Proteomes" id="UP000663879">
    <property type="component" value="Unassembled WGS sequence"/>
</dbReference>
<dbReference type="EMBL" id="CAJNOC010002035">
    <property type="protein sequence ID" value="CAF0908142.1"/>
    <property type="molecule type" value="Genomic_DNA"/>
</dbReference>
<dbReference type="OrthoDB" id="10012661at2759"/>
<evidence type="ECO:0000313" key="2">
    <source>
        <dbReference type="EMBL" id="CAF0908142.1"/>
    </source>
</evidence>
<feature type="coiled-coil region" evidence="1">
    <location>
        <begin position="121"/>
        <end position="152"/>
    </location>
</feature>
<keyword evidence="3" id="KW-1185">Reference proteome</keyword>
<keyword evidence="1" id="KW-0175">Coiled coil</keyword>
<accession>A0A814A1B0</accession>
<name>A0A814A1B0_9BILA</name>
<proteinExistence type="predicted"/>
<sequence>MSIKKKLKNNIFKLSNIPCIFSIDYDRVLMNKDAIYPNELESLEEILDKESGLVETNKLIAQNRDAQLQIRVISVKHFENRNDFDAIYLKSIDRESYSKEFEKISINKAFELLDVDVSCNMEYYLNNHDELENDLKRKVNESELKEEKLEQELFYNLMCKCFGNDSESFDDITQNDNKTDNIYRKTCMLKDFRVNFSTNYYYGTAQRENYYFVFEYVF</sequence>
<dbReference type="AlphaFoldDB" id="A0A814A1B0"/>
<reference evidence="2" key="1">
    <citation type="submission" date="2021-02" db="EMBL/GenBank/DDBJ databases">
        <authorList>
            <person name="Nowell W R."/>
        </authorList>
    </citation>
    <scope>NUCLEOTIDE SEQUENCE</scope>
    <source>
        <strain evidence="2">Ploen Becks lab</strain>
    </source>
</reference>
<protein>
    <submittedName>
        <fullName evidence="2">Uncharacterized protein</fullName>
    </submittedName>
</protein>
<comment type="caution">
    <text evidence="2">The sequence shown here is derived from an EMBL/GenBank/DDBJ whole genome shotgun (WGS) entry which is preliminary data.</text>
</comment>
<evidence type="ECO:0000256" key="1">
    <source>
        <dbReference type="SAM" id="Coils"/>
    </source>
</evidence>
<gene>
    <name evidence="2" type="ORF">OXX778_LOCUS11754</name>
</gene>
<evidence type="ECO:0000313" key="3">
    <source>
        <dbReference type="Proteomes" id="UP000663879"/>
    </source>
</evidence>
<organism evidence="2 3">
    <name type="scientific">Brachionus calyciflorus</name>
    <dbReference type="NCBI Taxonomy" id="104777"/>
    <lineage>
        <taxon>Eukaryota</taxon>
        <taxon>Metazoa</taxon>
        <taxon>Spiralia</taxon>
        <taxon>Gnathifera</taxon>
        <taxon>Rotifera</taxon>
        <taxon>Eurotatoria</taxon>
        <taxon>Monogononta</taxon>
        <taxon>Pseudotrocha</taxon>
        <taxon>Ploima</taxon>
        <taxon>Brachionidae</taxon>
        <taxon>Brachionus</taxon>
    </lineage>
</organism>